<dbReference type="EMBL" id="CP097508">
    <property type="protein sequence ID" value="URE11701.1"/>
    <property type="molecule type" value="Genomic_DNA"/>
</dbReference>
<accession>A0A9E7GA19</accession>
<keyword evidence="3" id="KW-1185">Reference proteome</keyword>
<dbReference type="AlphaFoldDB" id="A0A9E7GA19"/>
<dbReference type="Proteomes" id="UP001055439">
    <property type="component" value="Chromosome 6"/>
</dbReference>
<sequence length="66" mass="7290">MACHMNKAPALTQRLRLQSRLPPPPGQHLSPEAFRGGTRTLKHNVSLVHWPVPQPLGHATTLGRIL</sequence>
<proteinExistence type="predicted"/>
<name>A0A9E7GA19_9LILI</name>
<evidence type="ECO:0000313" key="3">
    <source>
        <dbReference type="Proteomes" id="UP001055439"/>
    </source>
</evidence>
<evidence type="ECO:0000256" key="1">
    <source>
        <dbReference type="SAM" id="MobiDB-lite"/>
    </source>
</evidence>
<protein>
    <submittedName>
        <fullName evidence="2">Uncharacterized protein</fullName>
    </submittedName>
</protein>
<feature type="region of interest" description="Disordered" evidence="1">
    <location>
        <begin position="1"/>
        <end position="31"/>
    </location>
</feature>
<gene>
    <name evidence="2" type="ORF">MUK42_28360</name>
</gene>
<reference evidence="2" key="1">
    <citation type="submission" date="2022-05" db="EMBL/GenBank/DDBJ databases">
        <title>The Musa troglodytarum L. genome provides insights into the mechanism of non-climacteric behaviour and enrichment of carotenoids.</title>
        <authorList>
            <person name="Wang J."/>
        </authorList>
    </citation>
    <scope>NUCLEOTIDE SEQUENCE</scope>
    <source>
        <tissue evidence="2">Leaf</tissue>
    </source>
</reference>
<evidence type="ECO:0000313" key="2">
    <source>
        <dbReference type="EMBL" id="URE11701.1"/>
    </source>
</evidence>
<organism evidence="2 3">
    <name type="scientific">Musa troglodytarum</name>
    <name type="common">fe'i banana</name>
    <dbReference type="NCBI Taxonomy" id="320322"/>
    <lineage>
        <taxon>Eukaryota</taxon>
        <taxon>Viridiplantae</taxon>
        <taxon>Streptophyta</taxon>
        <taxon>Embryophyta</taxon>
        <taxon>Tracheophyta</taxon>
        <taxon>Spermatophyta</taxon>
        <taxon>Magnoliopsida</taxon>
        <taxon>Liliopsida</taxon>
        <taxon>Zingiberales</taxon>
        <taxon>Musaceae</taxon>
        <taxon>Musa</taxon>
    </lineage>
</organism>